<sequence length="248" mass="26417">MLSKAQIKYIQSLQHKKYRQKSGQFIAEGDKIVPELLQEGIPVQDVYATAAWISTHRSLLDRTPAVRVTEVEESVLKQLSALTTPNQALALLDIPGAAAIAPASLKGTVSLALETIQDPGNMGTIIRIADWFGIRQIICSPDCVDAYNPKTIQATMGSIARVSILESDIVTLLQQAGVPSYAATLHGTNITEFSRLKEGIILIGNESRGLSDAVIAASTYKITIPRLGGAESLNAGVAAGIICGRLLV</sequence>
<dbReference type="SUPFAM" id="SSF55315">
    <property type="entry name" value="L30e-like"/>
    <property type="match status" value="1"/>
</dbReference>
<dbReference type="GO" id="GO:0032259">
    <property type="term" value="P:methylation"/>
    <property type="evidence" value="ECO:0007669"/>
    <property type="project" value="UniProtKB-KW"/>
</dbReference>
<dbReference type="GO" id="GO:0006396">
    <property type="term" value="P:RNA processing"/>
    <property type="evidence" value="ECO:0007669"/>
    <property type="project" value="InterPro"/>
</dbReference>
<dbReference type="Gene3D" id="3.40.1280.10">
    <property type="match status" value="1"/>
</dbReference>
<dbReference type="Pfam" id="PF22435">
    <property type="entry name" value="MRM3-like_sub_bind"/>
    <property type="match status" value="1"/>
</dbReference>
<dbReference type="STRING" id="104663.SAMN04488121_106137"/>
<dbReference type="GO" id="GO:0003723">
    <property type="term" value="F:RNA binding"/>
    <property type="evidence" value="ECO:0007669"/>
    <property type="project" value="InterPro"/>
</dbReference>
<keyword evidence="3 6" id="KW-0808">Transferase</keyword>
<proteinExistence type="inferred from homology"/>
<organism evidence="6 7">
    <name type="scientific">Chitinophaga filiformis</name>
    <name type="common">Myxococcus filiformis</name>
    <name type="synonym">Flexibacter filiformis</name>
    <dbReference type="NCBI Taxonomy" id="104663"/>
    <lineage>
        <taxon>Bacteria</taxon>
        <taxon>Pseudomonadati</taxon>
        <taxon>Bacteroidota</taxon>
        <taxon>Chitinophagia</taxon>
        <taxon>Chitinophagales</taxon>
        <taxon>Chitinophagaceae</taxon>
        <taxon>Chitinophaga</taxon>
    </lineage>
</organism>
<reference evidence="6 7" key="1">
    <citation type="submission" date="2016-10" db="EMBL/GenBank/DDBJ databases">
        <authorList>
            <person name="de Groot N.N."/>
        </authorList>
    </citation>
    <scope>NUCLEOTIDE SEQUENCE [LARGE SCALE GENOMIC DNA]</scope>
    <source>
        <strain evidence="6 7">DSM 527</strain>
    </source>
</reference>
<evidence type="ECO:0000313" key="6">
    <source>
        <dbReference type="EMBL" id="SDG74823.1"/>
    </source>
</evidence>
<dbReference type="Proteomes" id="UP000199045">
    <property type="component" value="Unassembled WGS sequence"/>
</dbReference>
<dbReference type="AlphaFoldDB" id="A0A1G7WSC6"/>
<dbReference type="InterPro" id="IPR029064">
    <property type="entry name" value="Ribosomal_eL30-like_sf"/>
</dbReference>
<feature type="domain" description="MRM3-like substrate binding" evidence="5">
    <location>
        <begin position="5"/>
        <end position="90"/>
    </location>
</feature>
<dbReference type="InterPro" id="IPR029028">
    <property type="entry name" value="Alpha/beta_knot_MTases"/>
</dbReference>
<dbReference type="OrthoDB" id="9785673at2"/>
<gene>
    <name evidence="6" type="ORF">SAMN04488121_106137</name>
</gene>
<evidence type="ECO:0000256" key="1">
    <source>
        <dbReference type="ARBA" id="ARBA00007228"/>
    </source>
</evidence>
<evidence type="ECO:0000256" key="3">
    <source>
        <dbReference type="ARBA" id="ARBA00022679"/>
    </source>
</evidence>
<dbReference type="PANTHER" id="PTHR43191:SF2">
    <property type="entry name" value="RRNA METHYLTRANSFERASE 3, MITOCHONDRIAL"/>
    <property type="match status" value="1"/>
</dbReference>
<dbReference type="EMBL" id="FNBN01000006">
    <property type="protein sequence ID" value="SDG74823.1"/>
    <property type="molecule type" value="Genomic_DNA"/>
</dbReference>
<feature type="domain" description="tRNA/rRNA methyltransferase SpoU type" evidence="4">
    <location>
        <begin position="110"/>
        <end position="243"/>
    </location>
</feature>
<dbReference type="InterPro" id="IPR053888">
    <property type="entry name" value="MRM3-like_sub_bind"/>
</dbReference>
<dbReference type="RefSeq" id="WP_089835210.1">
    <property type="nucleotide sequence ID" value="NZ_FNBN01000006.1"/>
</dbReference>
<dbReference type="Gene3D" id="3.30.1330.30">
    <property type="match status" value="1"/>
</dbReference>
<evidence type="ECO:0000256" key="2">
    <source>
        <dbReference type="ARBA" id="ARBA00022603"/>
    </source>
</evidence>
<comment type="similarity">
    <text evidence="1">Belongs to the class IV-like SAM-binding methyltransferase superfamily. RNA methyltransferase TrmH family.</text>
</comment>
<dbReference type="InterPro" id="IPR029026">
    <property type="entry name" value="tRNA_m1G_MTases_N"/>
</dbReference>
<dbReference type="CDD" id="cd18109">
    <property type="entry name" value="SpoU-like_RNA-MTase"/>
    <property type="match status" value="1"/>
</dbReference>
<dbReference type="InterPro" id="IPR051259">
    <property type="entry name" value="rRNA_Methyltransferase"/>
</dbReference>
<evidence type="ECO:0000259" key="4">
    <source>
        <dbReference type="Pfam" id="PF00588"/>
    </source>
</evidence>
<name>A0A1G7WSC6_CHIFI</name>
<evidence type="ECO:0000313" key="7">
    <source>
        <dbReference type="Proteomes" id="UP000199045"/>
    </source>
</evidence>
<dbReference type="GO" id="GO:0008173">
    <property type="term" value="F:RNA methyltransferase activity"/>
    <property type="evidence" value="ECO:0007669"/>
    <property type="project" value="InterPro"/>
</dbReference>
<accession>A0A1G7WSC6</accession>
<dbReference type="InterPro" id="IPR001537">
    <property type="entry name" value="SpoU_MeTrfase"/>
</dbReference>
<dbReference type="Pfam" id="PF00588">
    <property type="entry name" value="SpoU_methylase"/>
    <property type="match status" value="1"/>
</dbReference>
<evidence type="ECO:0000259" key="5">
    <source>
        <dbReference type="Pfam" id="PF22435"/>
    </source>
</evidence>
<dbReference type="PANTHER" id="PTHR43191">
    <property type="entry name" value="RRNA METHYLTRANSFERASE 3"/>
    <property type="match status" value="1"/>
</dbReference>
<keyword evidence="2 6" id="KW-0489">Methyltransferase</keyword>
<protein>
    <submittedName>
        <fullName evidence="6">RNA methyltransferase, TrmH family</fullName>
    </submittedName>
</protein>
<dbReference type="SUPFAM" id="SSF75217">
    <property type="entry name" value="alpha/beta knot"/>
    <property type="match status" value="1"/>
</dbReference>